<feature type="domain" description="Formiminotransferase N-terminal subdomain" evidence="22">
    <location>
        <begin position="3"/>
        <end position="182"/>
    </location>
</feature>
<comment type="similarity">
    <text evidence="6">In the C-terminal section; belongs to the cyclodeaminase/cyclohydrolase family.</text>
</comment>
<evidence type="ECO:0000256" key="16">
    <source>
        <dbReference type="ARBA" id="ARBA00023239"/>
    </source>
</evidence>
<evidence type="ECO:0000256" key="12">
    <source>
        <dbReference type="ARBA" id="ARBA00022808"/>
    </source>
</evidence>
<dbReference type="InterPro" id="IPR051623">
    <property type="entry name" value="FTCD"/>
</dbReference>
<dbReference type="Pfam" id="PF02971">
    <property type="entry name" value="FTCD"/>
    <property type="match status" value="1"/>
</dbReference>
<comment type="function">
    <text evidence="1">Binds and promotes bundling of vimentin filaments originating from the Golgi.</text>
</comment>
<proteinExistence type="inferred from homology"/>
<dbReference type="InterPro" id="IPR012886">
    <property type="entry name" value="Formiminotransferase_N"/>
</dbReference>
<dbReference type="Gene3D" id="3.30.70.670">
    <property type="entry name" value="Formiminotransferase, C-terminal subdomain"/>
    <property type="match status" value="1"/>
</dbReference>
<evidence type="ECO:0000313" key="23">
    <source>
        <dbReference type="EMBL" id="CDW41315.1"/>
    </source>
</evidence>
<evidence type="ECO:0000256" key="18">
    <source>
        <dbReference type="ARBA" id="ARBA00025506"/>
    </source>
</evidence>
<evidence type="ECO:0000256" key="15">
    <source>
        <dbReference type="ARBA" id="ARBA00023212"/>
    </source>
</evidence>
<comment type="subcellular location">
    <subcellularLocation>
        <location evidence="2">Cytoplasm</location>
        <location evidence="2">Cytoskeleton</location>
        <location evidence="2">Microtubule organizing center</location>
        <location evidence="2">Centrosome</location>
        <location evidence="2">Centriole</location>
    </subcellularLocation>
    <subcellularLocation>
        <location evidence="3">Golgi apparatus</location>
    </subcellularLocation>
</comment>
<feature type="domain" description="Formiminotransferase C-terminal subdomain" evidence="21">
    <location>
        <begin position="183"/>
        <end position="327"/>
    </location>
</feature>
<evidence type="ECO:0000259" key="21">
    <source>
        <dbReference type="SMART" id="SM01221"/>
    </source>
</evidence>
<keyword evidence="13" id="KW-0290">Folate-binding</keyword>
<dbReference type="GO" id="GO:0030409">
    <property type="term" value="F:glutamate formimidoyltransferase activity"/>
    <property type="evidence" value="ECO:0007669"/>
    <property type="project" value="UniProtKB-EC"/>
</dbReference>
<evidence type="ECO:0000256" key="10">
    <source>
        <dbReference type="ARBA" id="ARBA00022490"/>
    </source>
</evidence>
<keyword evidence="12" id="KW-0369">Histidine metabolism</keyword>
<dbReference type="GO" id="GO:0005794">
    <property type="term" value="C:Golgi apparatus"/>
    <property type="evidence" value="ECO:0007669"/>
    <property type="project" value="UniProtKB-SubCell"/>
</dbReference>
<dbReference type="InterPro" id="IPR036178">
    <property type="entry name" value="Formintransfe-cycloase-like_sf"/>
</dbReference>
<dbReference type="SUPFAM" id="SSF55116">
    <property type="entry name" value="Formiminotransferase domain of formiminotransferase-cyclodeaminase"/>
    <property type="match status" value="2"/>
</dbReference>
<dbReference type="SUPFAM" id="SSF101262">
    <property type="entry name" value="Methenyltetrahydrofolate cyclohydrolase-like"/>
    <property type="match status" value="1"/>
</dbReference>
<dbReference type="SMART" id="SM01222">
    <property type="entry name" value="FTCD_N"/>
    <property type="match status" value="1"/>
</dbReference>
<reference evidence="23" key="1">
    <citation type="submission" date="2014-05" db="EMBL/GenBank/DDBJ databases">
        <authorList>
            <person name="Chronopoulou M."/>
        </authorList>
    </citation>
    <scope>NUCLEOTIDE SEQUENCE</scope>
    <source>
        <tissue evidence="23">Whole organism</tissue>
    </source>
</reference>
<dbReference type="InterPro" id="IPR007044">
    <property type="entry name" value="Cyclodeamin/CycHdrlase"/>
</dbReference>
<keyword evidence="16" id="KW-0456">Lyase</keyword>
<dbReference type="InterPro" id="IPR013802">
    <property type="entry name" value="Formiminotransferase_C"/>
</dbReference>
<evidence type="ECO:0000256" key="17">
    <source>
        <dbReference type="ARBA" id="ARBA00023268"/>
    </source>
</evidence>
<comment type="function">
    <text evidence="18">Folate-dependent enzyme, that displays both transferase and deaminase activity. Serves to channel one-carbon units from formiminoglutamate to the folate pool.</text>
</comment>
<dbReference type="InterPro" id="IPR037064">
    <property type="entry name" value="Formiminotransferase_N_sf"/>
</dbReference>
<evidence type="ECO:0000259" key="22">
    <source>
        <dbReference type="SMART" id="SM01222"/>
    </source>
</evidence>
<evidence type="ECO:0000256" key="2">
    <source>
        <dbReference type="ARBA" id="ARBA00004114"/>
    </source>
</evidence>
<evidence type="ECO:0000256" key="5">
    <source>
        <dbReference type="ARBA" id="ARBA00008297"/>
    </source>
</evidence>
<evidence type="ECO:0000256" key="3">
    <source>
        <dbReference type="ARBA" id="ARBA00004555"/>
    </source>
</evidence>
<dbReference type="Gene3D" id="3.30.990.10">
    <property type="entry name" value="Formiminotransferase, N-terminal subdomain"/>
    <property type="match status" value="1"/>
</dbReference>
<dbReference type="FunFam" id="3.30.990.10:FF:000001">
    <property type="entry name" value="Formimidoyltransferase cyclodeaminase"/>
    <property type="match status" value="1"/>
</dbReference>
<evidence type="ECO:0000256" key="20">
    <source>
        <dbReference type="ARBA" id="ARBA00030029"/>
    </source>
</evidence>
<protein>
    <recommendedName>
        <fullName evidence="9">Formimidoyltransferase-cyclodeaminase</fullName>
        <ecNumber evidence="7">2.1.2.5</ecNumber>
        <ecNumber evidence="8">4.3.1.4</ecNumber>
    </recommendedName>
    <alternativeName>
        <fullName evidence="20">Formiminotransferase-cyclodeaminase</fullName>
    </alternativeName>
</protein>
<sequence length="544" mass="59672">MTQIIECVPNFSEGKDPKIIEAISDAVKSVQGVTLLDVDPGSSTNRTVYTFVGDPESIVEGALAAAKAAYSLIDMSKHSGEHPRLGALDVCPFIPVRGVTVEEAIQVSKNFGKRLADELSIPVYLYGYSADPNKPYRKTMPQIREGEYEGLKDKIQKKEWAPDFGPRSFVPSWGATVTGVRKFLIAYNVNLLGTKEQAHKIAIRIREKGAGKGKPGKFKCVQGMGWFLEECNIAQVSLNVTDMDETPMHAVFEECKSIANSINVAVAGSEVVGLLPLSTLLEAAEYYIKQENLFILEEDQKVKLAINRLGLSTLSPFNPKERIIEYCLPEVEGPLASLSVKDFILTVGARTPTPGGGSVSAVVGALGAGLCAMMGQLSWGRKKWEHIDKEMREILPGLVSPSRKMISFIDADTEAFNKYMTSLKLPSDTPEQIEAKEEAMDQGLKTSTGVPFNLAKLANNSWESAIQLAEIGNMNCKSDLEVGSKLLEVAVYGASRNVLTNLKDIKDEDFKKKMTTDIEKEVLIAKEKCALILEILERRDQEES</sequence>
<evidence type="ECO:0000256" key="14">
    <source>
        <dbReference type="ARBA" id="ARBA00023034"/>
    </source>
</evidence>
<keyword evidence="14" id="KW-0333">Golgi apparatus</keyword>
<dbReference type="EC" id="4.3.1.4" evidence="8"/>
<keyword evidence="11" id="KW-0808">Transferase</keyword>
<dbReference type="Pfam" id="PF04961">
    <property type="entry name" value="FTCD_C"/>
    <property type="match status" value="1"/>
</dbReference>
<comment type="subunit">
    <text evidence="19">Homooctamer, including four polyglutamate binding sites. The subunits are arranged as a tetramer of dimers, and form a planar ring-shaped structure.</text>
</comment>
<dbReference type="NCBIfam" id="TIGR02024">
    <property type="entry name" value="FtcD"/>
    <property type="match status" value="1"/>
</dbReference>
<dbReference type="InterPro" id="IPR037070">
    <property type="entry name" value="Formiminotransferase_C_sf"/>
</dbReference>
<comment type="pathway">
    <text evidence="4">Amino-acid degradation; L-histidine degradation into L-glutamate; L-glutamate from N-formimidoyl-L-glutamate (transferase route): step 1/1.</text>
</comment>
<dbReference type="GO" id="GO:0019557">
    <property type="term" value="P:L-histidine catabolic process to glutamate and formate"/>
    <property type="evidence" value="ECO:0007669"/>
    <property type="project" value="UniProtKB-UniPathway"/>
</dbReference>
<dbReference type="InterPro" id="IPR022384">
    <property type="entry name" value="FormiminoTrfase_cat_dom_sf"/>
</dbReference>
<dbReference type="FunFam" id="1.20.120.680:FF:000001">
    <property type="entry name" value="Formimidoyltransferase cyclodeaminase"/>
    <property type="match status" value="1"/>
</dbReference>
<evidence type="ECO:0000256" key="6">
    <source>
        <dbReference type="ARBA" id="ARBA00010825"/>
    </source>
</evidence>
<dbReference type="GO" id="GO:0005814">
    <property type="term" value="C:centriole"/>
    <property type="evidence" value="ECO:0007669"/>
    <property type="project" value="UniProtKB-SubCell"/>
</dbReference>
<evidence type="ECO:0000256" key="1">
    <source>
        <dbReference type="ARBA" id="ARBA00002680"/>
    </source>
</evidence>
<dbReference type="SMART" id="SM01221">
    <property type="entry name" value="FTCD"/>
    <property type="match status" value="1"/>
</dbReference>
<evidence type="ECO:0000256" key="4">
    <source>
        <dbReference type="ARBA" id="ARBA00005082"/>
    </source>
</evidence>
<dbReference type="AlphaFoldDB" id="A0A0K2UTD3"/>
<evidence type="ECO:0000256" key="13">
    <source>
        <dbReference type="ARBA" id="ARBA00022954"/>
    </source>
</evidence>
<dbReference type="PANTHER" id="PTHR12234:SF0">
    <property type="entry name" value="FORMIMIDOYLTRANSFERASE-CYCLODEAMINASE"/>
    <property type="match status" value="1"/>
</dbReference>
<keyword evidence="10" id="KW-0963">Cytoplasm</keyword>
<organism evidence="23">
    <name type="scientific">Lepeophtheirus salmonis</name>
    <name type="common">Salmon louse</name>
    <name type="synonym">Caligus salmonis</name>
    <dbReference type="NCBI Taxonomy" id="72036"/>
    <lineage>
        <taxon>Eukaryota</taxon>
        <taxon>Metazoa</taxon>
        <taxon>Ecdysozoa</taxon>
        <taxon>Arthropoda</taxon>
        <taxon>Crustacea</taxon>
        <taxon>Multicrustacea</taxon>
        <taxon>Hexanauplia</taxon>
        <taxon>Copepoda</taxon>
        <taxon>Siphonostomatoida</taxon>
        <taxon>Caligidae</taxon>
        <taxon>Lepeophtheirus</taxon>
    </lineage>
</organism>
<dbReference type="UniPathway" id="UPA00379">
    <property type="reaction ID" value="UER00555"/>
</dbReference>
<keyword evidence="17" id="KW-0511">Multifunctional enzyme</keyword>
<name>A0A0K2UTD3_LEPSM</name>
<comment type="similarity">
    <text evidence="5">In the N-terminal section; belongs to the formiminotransferase family.</text>
</comment>
<dbReference type="GO" id="GO:0005542">
    <property type="term" value="F:folic acid binding"/>
    <property type="evidence" value="ECO:0007669"/>
    <property type="project" value="UniProtKB-KW"/>
</dbReference>
<keyword evidence="15" id="KW-0206">Cytoskeleton</keyword>
<dbReference type="Gene3D" id="1.20.120.680">
    <property type="entry name" value="Formiminotetrahydrofolate cyclodeaminase monomer, up-and-down helical bundle"/>
    <property type="match status" value="1"/>
</dbReference>
<evidence type="ECO:0000256" key="9">
    <source>
        <dbReference type="ARBA" id="ARBA00017787"/>
    </source>
</evidence>
<evidence type="ECO:0000256" key="19">
    <source>
        <dbReference type="ARBA" id="ARBA00025915"/>
    </source>
</evidence>
<evidence type="ECO:0000256" key="7">
    <source>
        <dbReference type="ARBA" id="ARBA00012252"/>
    </source>
</evidence>
<dbReference type="OrthoDB" id="48036at2759"/>
<dbReference type="Pfam" id="PF07837">
    <property type="entry name" value="FTCD_N"/>
    <property type="match status" value="1"/>
</dbReference>
<dbReference type="EC" id="2.1.2.5" evidence="7"/>
<dbReference type="InterPro" id="IPR004227">
    <property type="entry name" value="Formiminotransferase_cat"/>
</dbReference>
<dbReference type="PANTHER" id="PTHR12234">
    <property type="entry name" value="FORMIMINOTRANSFERASE-CYCLODEAMINASE"/>
    <property type="match status" value="1"/>
</dbReference>
<dbReference type="GO" id="GO:0019556">
    <property type="term" value="P:L-histidine catabolic process to glutamate and formamide"/>
    <property type="evidence" value="ECO:0007669"/>
    <property type="project" value="UniProtKB-UniPathway"/>
</dbReference>
<dbReference type="EMBL" id="HACA01023954">
    <property type="protein sequence ID" value="CDW41315.1"/>
    <property type="molecule type" value="Transcribed_RNA"/>
</dbReference>
<evidence type="ECO:0000256" key="8">
    <source>
        <dbReference type="ARBA" id="ARBA00012998"/>
    </source>
</evidence>
<evidence type="ECO:0000256" key="11">
    <source>
        <dbReference type="ARBA" id="ARBA00022679"/>
    </source>
</evidence>
<accession>A0A0K2UTD3</accession>
<dbReference type="GO" id="GO:0030412">
    <property type="term" value="F:formimidoyltetrahydrofolate cyclodeaminase activity"/>
    <property type="evidence" value="ECO:0007669"/>
    <property type="project" value="UniProtKB-EC"/>
</dbReference>